<proteinExistence type="predicted"/>
<feature type="domain" description="AB hydrolase-1" evidence="1">
    <location>
        <begin position="95"/>
        <end position="225"/>
    </location>
</feature>
<name>A0A843WE48_COLES</name>
<gene>
    <name evidence="2" type="ORF">Taro_035180</name>
</gene>
<sequence>MGNSLTCMPKKDLRGVFGSASKRFSRSSRMSAEEELLHRQALAMMMQQHQISQRFDGSMSRRIGSMNSRRRALSESFSNGKQIADFIENIETKKFVLVHGEGFGAWCWYKCISLLEEAGLHPIALDLTGSGIDHRDTDSITTMAEYTKPLLDFLQNLPEDEKVILVGHSCGGASISYALECYPKKISKAVFVTATMVTNGKRPFDVFAEEVETKLTSLSGEYSAMDIFLHETHRHPLYTNE</sequence>
<dbReference type="AlphaFoldDB" id="A0A843WE48"/>
<dbReference type="Gene3D" id="3.40.50.1820">
    <property type="entry name" value="alpha/beta hydrolase"/>
    <property type="match status" value="1"/>
</dbReference>
<dbReference type="InterPro" id="IPR000073">
    <property type="entry name" value="AB_hydrolase_1"/>
</dbReference>
<evidence type="ECO:0000313" key="2">
    <source>
        <dbReference type="EMBL" id="MQM02414.1"/>
    </source>
</evidence>
<dbReference type="InterPro" id="IPR045889">
    <property type="entry name" value="MES/HNL"/>
</dbReference>
<dbReference type="InterPro" id="IPR029058">
    <property type="entry name" value="AB_hydrolase_fold"/>
</dbReference>
<dbReference type="PANTHER" id="PTHR10992:SF785">
    <property type="entry name" value="METHYLESTERASE 14, CHLOROPLASTIC-RELATED"/>
    <property type="match status" value="1"/>
</dbReference>
<dbReference type="EMBL" id="NMUH01002851">
    <property type="protein sequence ID" value="MQM02414.1"/>
    <property type="molecule type" value="Genomic_DNA"/>
</dbReference>
<protein>
    <recommendedName>
        <fullName evidence="1">AB hydrolase-1 domain-containing protein</fullName>
    </recommendedName>
</protein>
<organism evidence="2 3">
    <name type="scientific">Colocasia esculenta</name>
    <name type="common">Wild taro</name>
    <name type="synonym">Arum esculentum</name>
    <dbReference type="NCBI Taxonomy" id="4460"/>
    <lineage>
        <taxon>Eukaryota</taxon>
        <taxon>Viridiplantae</taxon>
        <taxon>Streptophyta</taxon>
        <taxon>Embryophyta</taxon>
        <taxon>Tracheophyta</taxon>
        <taxon>Spermatophyta</taxon>
        <taxon>Magnoliopsida</taxon>
        <taxon>Liliopsida</taxon>
        <taxon>Araceae</taxon>
        <taxon>Aroideae</taxon>
        <taxon>Colocasieae</taxon>
        <taxon>Colocasia</taxon>
    </lineage>
</organism>
<comment type="caution">
    <text evidence="2">The sequence shown here is derived from an EMBL/GenBank/DDBJ whole genome shotgun (WGS) entry which is preliminary data.</text>
</comment>
<dbReference type="GO" id="GO:0009694">
    <property type="term" value="P:jasmonic acid metabolic process"/>
    <property type="evidence" value="ECO:0007669"/>
    <property type="project" value="TreeGrafter"/>
</dbReference>
<reference evidence="2" key="1">
    <citation type="submission" date="2017-07" db="EMBL/GenBank/DDBJ databases">
        <title>Taro Niue Genome Assembly and Annotation.</title>
        <authorList>
            <person name="Atibalentja N."/>
            <person name="Keating K."/>
            <person name="Fields C.J."/>
        </authorList>
    </citation>
    <scope>NUCLEOTIDE SEQUENCE</scope>
    <source>
        <strain evidence="2">Niue_2</strain>
        <tissue evidence="2">Leaf</tissue>
    </source>
</reference>
<keyword evidence="3" id="KW-1185">Reference proteome</keyword>
<dbReference type="Pfam" id="PF00561">
    <property type="entry name" value="Abhydrolase_1"/>
    <property type="match status" value="1"/>
</dbReference>
<dbReference type="GO" id="GO:0080030">
    <property type="term" value="F:methyl indole-3-acetate esterase activity"/>
    <property type="evidence" value="ECO:0007669"/>
    <property type="project" value="TreeGrafter"/>
</dbReference>
<dbReference type="PANTHER" id="PTHR10992">
    <property type="entry name" value="METHYLESTERASE FAMILY MEMBER"/>
    <property type="match status" value="1"/>
</dbReference>
<dbReference type="GO" id="GO:0080031">
    <property type="term" value="F:methyl salicylate esterase activity"/>
    <property type="evidence" value="ECO:0007669"/>
    <property type="project" value="TreeGrafter"/>
</dbReference>
<dbReference type="Proteomes" id="UP000652761">
    <property type="component" value="Unassembled WGS sequence"/>
</dbReference>
<dbReference type="OrthoDB" id="1263307at2759"/>
<dbReference type="SUPFAM" id="SSF53474">
    <property type="entry name" value="alpha/beta-Hydrolases"/>
    <property type="match status" value="1"/>
</dbReference>
<evidence type="ECO:0000313" key="3">
    <source>
        <dbReference type="Proteomes" id="UP000652761"/>
    </source>
</evidence>
<dbReference type="GO" id="GO:0080032">
    <property type="term" value="F:methyl jasmonate esterase activity"/>
    <property type="evidence" value="ECO:0007669"/>
    <property type="project" value="TreeGrafter"/>
</dbReference>
<accession>A0A843WE48</accession>
<evidence type="ECO:0000259" key="1">
    <source>
        <dbReference type="Pfam" id="PF00561"/>
    </source>
</evidence>
<dbReference type="GO" id="GO:0009696">
    <property type="term" value="P:salicylic acid metabolic process"/>
    <property type="evidence" value="ECO:0007669"/>
    <property type="project" value="TreeGrafter"/>
</dbReference>